<keyword evidence="2 4" id="KW-0808">Transferase</keyword>
<dbReference type="Gene3D" id="3.30.420.40">
    <property type="match status" value="2"/>
</dbReference>
<feature type="domain" description="Carbohydrate kinase FGGY N-terminal" evidence="5">
    <location>
        <begin position="1"/>
        <end position="54"/>
    </location>
</feature>
<evidence type="ECO:0008006" key="9">
    <source>
        <dbReference type="Google" id="ProtNLM"/>
    </source>
</evidence>
<dbReference type="GO" id="GO:0005975">
    <property type="term" value="P:carbohydrate metabolic process"/>
    <property type="evidence" value="ECO:0007669"/>
    <property type="project" value="InterPro"/>
</dbReference>
<evidence type="ECO:0000259" key="6">
    <source>
        <dbReference type="Pfam" id="PF02782"/>
    </source>
</evidence>
<protein>
    <recommendedName>
        <fullName evidence="9">Carbohydrate kinase FGGY C-terminal domain-containing protein</fullName>
    </recommendedName>
</protein>
<dbReference type="Pfam" id="PF02782">
    <property type="entry name" value="FGGY_C"/>
    <property type="match status" value="1"/>
</dbReference>
<keyword evidence="3 4" id="KW-0418">Kinase</keyword>
<reference evidence="7 8" key="2">
    <citation type="submission" date="2018-03" db="EMBL/GenBank/DDBJ databases">
        <title>The ancient ancestry and fast evolution of plastids.</title>
        <authorList>
            <person name="Moore K.R."/>
            <person name="Magnabosco C."/>
            <person name="Momper L."/>
            <person name="Gold D.A."/>
            <person name="Bosak T."/>
            <person name="Fournier G.P."/>
        </authorList>
    </citation>
    <scope>NUCLEOTIDE SEQUENCE [LARGE SCALE GENOMIC DNA]</scope>
    <source>
        <strain evidence="7 8">ULC007</strain>
    </source>
</reference>
<dbReference type="InterPro" id="IPR018485">
    <property type="entry name" value="FGGY_C"/>
</dbReference>
<dbReference type="PANTHER" id="PTHR43095">
    <property type="entry name" value="SUGAR KINASE"/>
    <property type="match status" value="1"/>
</dbReference>
<reference evidence="7 8" key="1">
    <citation type="submission" date="2018-02" db="EMBL/GenBank/DDBJ databases">
        <authorList>
            <person name="Cohen D.B."/>
            <person name="Kent A.D."/>
        </authorList>
    </citation>
    <scope>NUCLEOTIDE SEQUENCE [LARGE SCALE GENOMIC DNA]</scope>
    <source>
        <strain evidence="7 8">ULC007</strain>
    </source>
</reference>
<evidence type="ECO:0000256" key="3">
    <source>
        <dbReference type="ARBA" id="ARBA00022777"/>
    </source>
</evidence>
<dbReference type="PANTHER" id="PTHR43095:SF5">
    <property type="entry name" value="XYLULOSE KINASE"/>
    <property type="match status" value="1"/>
</dbReference>
<dbReference type="EMBL" id="PVWG01000001">
    <property type="protein sequence ID" value="PSB22045.1"/>
    <property type="molecule type" value="Genomic_DNA"/>
</dbReference>
<dbReference type="GO" id="GO:0016773">
    <property type="term" value="F:phosphotransferase activity, alcohol group as acceptor"/>
    <property type="evidence" value="ECO:0007669"/>
    <property type="project" value="InterPro"/>
</dbReference>
<comment type="caution">
    <text evidence="7">The sequence shown here is derived from an EMBL/GenBank/DDBJ whole genome shotgun (WGS) entry which is preliminary data.</text>
</comment>
<evidence type="ECO:0000259" key="5">
    <source>
        <dbReference type="Pfam" id="PF00370"/>
    </source>
</evidence>
<comment type="similarity">
    <text evidence="1 4">Belongs to the FGGY kinase family.</text>
</comment>
<evidence type="ECO:0000256" key="4">
    <source>
        <dbReference type="RuleBase" id="RU003733"/>
    </source>
</evidence>
<organism evidence="7 8">
    <name type="scientific">Phormidesmis priestleyi ULC007</name>
    <dbReference type="NCBI Taxonomy" id="1920490"/>
    <lineage>
        <taxon>Bacteria</taxon>
        <taxon>Bacillati</taxon>
        <taxon>Cyanobacteriota</taxon>
        <taxon>Cyanophyceae</taxon>
        <taxon>Leptolyngbyales</taxon>
        <taxon>Leptolyngbyaceae</taxon>
        <taxon>Phormidesmis</taxon>
    </lineage>
</organism>
<dbReference type="RefSeq" id="WP_083582602.1">
    <property type="nucleotide sequence ID" value="NZ_MPPI01000001.1"/>
</dbReference>
<dbReference type="InterPro" id="IPR043129">
    <property type="entry name" value="ATPase_NBD"/>
</dbReference>
<dbReference type="SUPFAM" id="SSF53067">
    <property type="entry name" value="Actin-like ATPase domain"/>
    <property type="match status" value="2"/>
</dbReference>
<evidence type="ECO:0000256" key="1">
    <source>
        <dbReference type="ARBA" id="ARBA00009156"/>
    </source>
</evidence>
<dbReference type="Proteomes" id="UP000238634">
    <property type="component" value="Unassembled WGS sequence"/>
</dbReference>
<evidence type="ECO:0000313" key="8">
    <source>
        <dbReference type="Proteomes" id="UP000238634"/>
    </source>
</evidence>
<accession>A0A2T1DNL5</accession>
<dbReference type="PROSITE" id="PS00445">
    <property type="entry name" value="FGGY_KINASES_2"/>
    <property type="match status" value="1"/>
</dbReference>
<proteinExistence type="inferred from homology"/>
<keyword evidence="8" id="KW-1185">Reference proteome</keyword>
<evidence type="ECO:0000313" key="7">
    <source>
        <dbReference type="EMBL" id="PSB22045.1"/>
    </source>
</evidence>
<gene>
    <name evidence="7" type="ORF">C7B65_01110</name>
</gene>
<dbReference type="InterPro" id="IPR018483">
    <property type="entry name" value="Carb_kinase_FGGY_CS"/>
</dbReference>
<dbReference type="STRING" id="1920490.GCA_001895925_00772"/>
<feature type="domain" description="Carbohydrate kinase FGGY C-terminal" evidence="6">
    <location>
        <begin position="65"/>
        <end position="245"/>
    </location>
</feature>
<sequence length="298" mass="31990">MIDALNLRSDWLPKLIPSSSIAGHLTPEASEHLDLPPGLPVVTGAADTAAALLGSGVVNPGVVQLTIGTGAQIVSLRDQPIADPRKHTHLYRSALPQQWYALAAIQNAGLALEWVRDMLGLTWQQVYTQAFAVPAGCEGLTFLPYLTGERTPHLDPNARGAWVGLGLHHSRSHLMRAALEGVAFSLKQGLEAMTAINISVPALNLTGGGTIDPVWQQLIADVLQVPLHPLTMSAASSRGAAILAGLGTEIYRSLSTVPKLEAGYDRVITPNTVTPELEAAWHRYQSLYSPLHDWRRAQ</sequence>
<dbReference type="InterPro" id="IPR018484">
    <property type="entry name" value="FGGY_N"/>
</dbReference>
<name>A0A2T1DNL5_9CYAN</name>
<dbReference type="GO" id="GO:0016301">
    <property type="term" value="F:kinase activity"/>
    <property type="evidence" value="ECO:0007669"/>
    <property type="project" value="UniProtKB-KW"/>
</dbReference>
<dbReference type="Pfam" id="PF00370">
    <property type="entry name" value="FGGY_N"/>
    <property type="match status" value="1"/>
</dbReference>
<evidence type="ECO:0000256" key="2">
    <source>
        <dbReference type="ARBA" id="ARBA00022679"/>
    </source>
</evidence>
<dbReference type="AlphaFoldDB" id="A0A2T1DNL5"/>
<dbReference type="OrthoDB" id="9805576at2"/>
<dbReference type="InterPro" id="IPR050406">
    <property type="entry name" value="FGGY_Carb_Kinase"/>
</dbReference>